<keyword evidence="3" id="KW-1185">Reference proteome</keyword>
<dbReference type="PANTHER" id="PTHR33130:SF33">
    <property type="entry name" value="PUTATIVE (DUF1639)-RELATED"/>
    <property type="match status" value="1"/>
</dbReference>
<dbReference type="AlphaFoldDB" id="A0AAW1XLY8"/>
<evidence type="ECO:0000313" key="3">
    <source>
        <dbReference type="Proteomes" id="UP001457282"/>
    </source>
</evidence>
<feature type="compositionally biased region" description="Pro residues" evidence="1">
    <location>
        <begin position="234"/>
        <end position="244"/>
    </location>
</feature>
<sequence length="448" mass="49265">MEFEFTRFSPLLLATEMVLKVLNGWTTFNPISVRDFDSCSKIHIRSSIVFFFSLENRILTFDSTVLSSFLFELEGEICINWVVVELCLQVPEMSPDCVPLSKKPSIRAISKEDMMTENTATIASSTVSSLEATKPFRFRSQPAAQDPTLSQFGGVPTSPSPENRPTHSPGRTPSPSRAGSGGDVLLQWGHKKRSRVSRTEIRVLADESSSSAQARQAKVQRRAAHAAAIADKSMPPPPPPPPVPSSSSTSSFSNGRLRKEASGLLPNRNLEDRSGVVNGSPSRNAASGNGRGASRSTAGKRSPPPEKSERKIPSCSGRSAKDDKANGSSDRANHHVDSTSLQSEQLAGACAAPVAEKVNYEVVEWPRIYVALSRKEKEDDFLAMKGTKLPQRPKKRAKNIDRTLQYCFPGMWLSDLTRNRYEVREKKCVKKQKRRGLKGMESVESDSE</sequence>
<gene>
    <name evidence="2" type="ORF">M0R45_014087</name>
</gene>
<name>A0AAW1XLY8_RUBAR</name>
<accession>A0AAW1XLY8</accession>
<evidence type="ECO:0000256" key="1">
    <source>
        <dbReference type="SAM" id="MobiDB-lite"/>
    </source>
</evidence>
<reference evidence="2 3" key="1">
    <citation type="journal article" date="2023" name="G3 (Bethesda)">
        <title>A chromosome-length genome assembly and annotation of blackberry (Rubus argutus, cv. 'Hillquist').</title>
        <authorList>
            <person name="Bruna T."/>
            <person name="Aryal R."/>
            <person name="Dudchenko O."/>
            <person name="Sargent D.J."/>
            <person name="Mead D."/>
            <person name="Buti M."/>
            <person name="Cavallini A."/>
            <person name="Hytonen T."/>
            <person name="Andres J."/>
            <person name="Pham M."/>
            <person name="Weisz D."/>
            <person name="Mascagni F."/>
            <person name="Usai G."/>
            <person name="Natali L."/>
            <person name="Bassil N."/>
            <person name="Fernandez G.E."/>
            <person name="Lomsadze A."/>
            <person name="Armour M."/>
            <person name="Olukolu B."/>
            <person name="Poorten T."/>
            <person name="Britton C."/>
            <person name="Davik J."/>
            <person name="Ashrafi H."/>
            <person name="Aiden E.L."/>
            <person name="Borodovsky M."/>
            <person name="Worthington M."/>
        </authorList>
    </citation>
    <scope>NUCLEOTIDE SEQUENCE [LARGE SCALE GENOMIC DNA]</scope>
    <source>
        <strain evidence="2">PI 553951</strain>
    </source>
</reference>
<dbReference type="EMBL" id="JBEDUW010000003">
    <property type="protein sequence ID" value="KAK9937286.1"/>
    <property type="molecule type" value="Genomic_DNA"/>
</dbReference>
<feature type="compositionally biased region" description="Basic and acidic residues" evidence="1">
    <location>
        <begin position="319"/>
        <end position="337"/>
    </location>
</feature>
<dbReference type="Proteomes" id="UP001457282">
    <property type="component" value="Unassembled WGS sequence"/>
</dbReference>
<feature type="compositionally biased region" description="Low complexity" evidence="1">
    <location>
        <begin position="206"/>
        <end position="217"/>
    </location>
</feature>
<evidence type="ECO:0000313" key="2">
    <source>
        <dbReference type="EMBL" id="KAK9937286.1"/>
    </source>
</evidence>
<feature type="region of interest" description="Disordered" evidence="1">
    <location>
        <begin position="140"/>
        <end position="341"/>
    </location>
</feature>
<dbReference type="Pfam" id="PF07797">
    <property type="entry name" value="DUF1639"/>
    <property type="match status" value="1"/>
</dbReference>
<organism evidence="2 3">
    <name type="scientific">Rubus argutus</name>
    <name type="common">Southern blackberry</name>
    <dbReference type="NCBI Taxonomy" id="59490"/>
    <lineage>
        <taxon>Eukaryota</taxon>
        <taxon>Viridiplantae</taxon>
        <taxon>Streptophyta</taxon>
        <taxon>Embryophyta</taxon>
        <taxon>Tracheophyta</taxon>
        <taxon>Spermatophyta</taxon>
        <taxon>Magnoliopsida</taxon>
        <taxon>eudicotyledons</taxon>
        <taxon>Gunneridae</taxon>
        <taxon>Pentapetalae</taxon>
        <taxon>rosids</taxon>
        <taxon>fabids</taxon>
        <taxon>Rosales</taxon>
        <taxon>Rosaceae</taxon>
        <taxon>Rosoideae</taxon>
        <taxon>Rosoideae incertae sedis</taxon>
        <taxon>Rubus</taxon>
    </lineage>
</organism>
<dbReference type="InterPro" id="IPR012438">
    <property type="entry name" value="DUF1639"/>
</dbReference>
<feature type="compositionally biased region" description="Basic and acidic residues" evidence="1">
    <location>
        <begin position="303"/>
        <end position="312"/>
    </location>
</feature>
<feature type="compositionally biased region" description="Polar residues" evidence="1">
    <location>
        <begin position="277"/>
        <end position="287"/>
    </location>
</feature>
<protein>
    <submittedName>
        <fullName evidence="2">Uncharacterized protein</fullName>
    </submittedName>
</protein>
<comment type="caution">
    <text evidence="2">The sequence shown here is derived from an EMBL/GenBank/DDBJ whole genome shotgun (WGS) entry which is preliminary data.</text>
</comment>
<proteinExistence type="predicted"/>
<dbReference type="PANTHER" id="PTHR33130">
    <property type="entry name" value="PUTATIVE (DUF1639)-RELATED"/>
    <property type="match status" value="1"/>
</dbReference>